<evidence type="ECO:0000313" key="3">
    <source>
        <dbReference type="Proteomes" id="UP001391051"/>
    </source>
</evidence>
<sequence>MLLPLVLALAASCSAFPIASTPVLPPPFPCAPKVHELTVVHRHRKVNVTDAATDDDTQCKTEYGPCAWSGERPPEVPKPDAPKPAACKNEEFKFWFSKFDSMRNFSVEISHTYHDKDTGSDVVHTGDSGWINYDLTWERGYSFVCGGSGVCSMEFLNKTDPLVASFI</sequence>
<keyword evidence="3" id="KW-1185">Reference proteome</keyword>
<evidence type="ECO:0008006" key="4">
    <source>
        <dbReference type="Google" id="ProtNLM"/>
    </source>
</evidence>
<proteinExistence type="predicted"/>
<gene>
    <name evidence="2" type="ORF">PG986_013402</name>
</gene>
<feature type="signal peptide" evidence="1">
    <location>
        <begin position="1"/>
        <end position="15"/>
    </location>
</feature>
<feature type="chain" id="PRO_5045594274" description="AA1-like domain-containing protein" evidence="1">
    <location>
        <begin position="16"/>
        <end position="167"/>
    </location>
</feature>
<name>A0ABR1PWI0_9PEZI</name>
<evidence type="ECO:0000256" key="1">
    <source>
        <dbReference type="SAM" id="SignalP"/>
    </source>
</evidence>
<protein>
    <recommendedName>
        <fullName evidence="4">AA1-like domain-containing protein</fullName>
    </recommendedName>
</protein>
<evidence type="ECO:0000313" key="2">
    <source>
        <dbReference type="EMBL" id="KAK7941015.1"/>
    </source>
</evidence>
<keyword evidence="1" id="KW-0732">Signal</keyword>
<dbReference type="EMBL" id="JAQQWE010000009">
    <property type="protein sequence ID" value="KAK7941015.1"/>
    <property type="molecule type" value="Genomic_DNA"/>
</dbReference>
<dbReference type="Proteomes" id="UP001391051">
    <property type="component" value="Unassembled WGS sequence"/>
</dbReference>
<comment type="caution">
    <text evidence="2">The sequence shown here is derived from an EMBL/GenBank/DDBJ whole genome shotgun (WGS) entry which is preliminary data.</text>
</comment>
<organism evidence="2 3">
    <name type="scientific">Apiospora aurea</name>
    <dbReference type="NCBI Taxonomy" id="335848"/>
    <lineage>
        <taxon>Eukaryota</taxon>
        <taxon>Fungi</taxon>
        <taxon>Dikarya</taxon>
        <taxon>Ascomycota</taxon>
        <taxon>Pezizomycotina</taxon>
        <taxon>Sordariomycetes</taxon>
        <taxon>Xylariomycetidae</taxon>
        <taxon>Amphisphaeriales</taxon>
        <taxon>Apiosporaceae</taxon>
        <taxon>Apiospora</taxon>
    </lineage>
</organism>
<accession>A0ABR1PWI0</accession>
<reference evidence="2 3" key="1">
    <citation type="submission" date="2023-01" db="EMBL/GenBank/DDBJ databases">
        <title>Analysis of 21 Apiospora genomes using comparative genomics revels a genus with tremendous synthesis potential of carbohydrate active enzymes and secondary metabolites.</title>
        <authorList>
            <person name="Sorensen T."/>
        </authorList>
    </citation>
    <scope>NUCLEOTIDE SEQUENCE [LARGE SCALE GENOMIC DNA]</scope>
    <source>
        <strain evidence="2 3">CBS 24483</strain>
    </source>
</reference>
<dbReference type="GeneID" id="92082686"/>
<dbReference type="RefSeq" id="XP_066693767.1">
    <property type="nucleotide sequence ID" value="XM_066849624.1"/>
</dbReference>